<evidence type="ECO:0000256" key="1">
    <source>
        <dbReference type="ARBA" id="ARBA00006525"/>
    </source>
</evidence>
<comment type="similarity">
    <text evidence="1">Belongs to the DprA/Smf family.</text>
</comment>
<dbReference type="PANTHER" id="PTHR43022">
    <property type="entry name" value="PROTEIN SMF"/>
    <property type="match status" value="1"/>
</dbReference>
<dbReference type="SUPFAM" id="SSF102405">
    <property type="entry name" value="MCP/YpsA-like"/>
    <property type="match status" value="1"/>
</dbReference>
<evidence type="ECO:0000259" key="2">
    <source>
        <dbReference type="Pfam" id="PF02481"/>
    </source>
</evidence>
<name>A0A846MN68_9BACT</name>
<comment type="caution">
    <text evidence="3">The sequence shown here is derived from an EMBL/GenBank/DDBJ whole genome shotgun (WGS) entry which is preliminary data.</text>
</comment>
<dbReference type="PANTHER" id="PTHR43022:SF1">
    <property type="entry name" value="PROTEIN SMF"/>
    <property type="match status" value="1"/>
</dbReference>
<dbReference type="RefSeq" id="WP_166918192.1">
    <property type="nucleotide sequence ID" value="NZ_JAASRN010000001.1"/>
</dbReference>
<protein>
    <submittedName>
        <fullName evidence="3">DNA processing protein</fullName>
    </submittedName>
</protein>
<reference evidence="3 4" key="1">
    <citation type="submission" date="2020-03" db="EMBL/GenBank/DDBJ databases">
        <title>Genomic Encyclopedia of Type Strains, Phase IV (KMG-IV): sequencing the most valuable type-strain genomes for metagenomic binning, comparative biology and taxonomic classification.</title>
        <authorList>
            <person name="Goeker M."/>
        </authorList>
    </citation>
    <scope>NUCLEOTIDE SEQUENCE [LARGE SCALE GENOMIC DNA]</scope>
    <source>
        <strain evidence="3 4">DSM 5718</strain>
    </source>
</reference>
<dbReference type="NCBIfam" id="TIGR00732">
    <property type="entry name" value="dprA"/>
    <property type="match status" value="1"/>
</dbReference>
<keyword evidence="4" id="KW-1185">Reference proteome</keyword>
<evidence type="ECO:0000313" key="3">
    <source>
        <dbReference type="EMBL" id="NIK72901.1"/>
    </source>
</evidence>
<gene>
    <name evidence="3" type="ORF">FHS56_000387</name>
</gene>
<proteinExistence type="inferred from homology"/>
<accession>A0A846MN68</accession>
<evidence type="ECO:0000313" key="4">
    <source>
        <dbReference type="Proteomes" id="UP000537126"/>
    </source>
</evidence>
<dbReference type="Proteomes" id="UP000537126">
    <property type="component" value="Unassembled WGS sequence"/>
</dbReference>
<dbReference type="EMBL" id="JAASRN010000001">
    <property type="protein sequence ID" value="NIK72901.1"/>
    <property type="molecule type" value="Genomic_DNA"/>
</dbReference>
<dbReference type="Pfam" id="PF02481">
    <property type="entry name" value="DNA_processg_A"/>
    <property type="match status" value="1"/>
</dbReference>
<sequence length="379" mass="42175">MNSPKIYEVALTLIPKVGNILGRLLIQAFGSAENVFSVPPGKVKSVQGIGNRIVAELRHKEKWLHQANEIIKHCQKLNIQITTITSPAYPYRLKEIPDAPLVLYYIGAIDVLNRPAIAVVGTRKPTTYGYYFIDSFFKDLQKYSFVSLSGLAYGIDVYAHQKSIENGIPTVAVLAGGLDKIYPPEHVKIAKAILKNGGLLLSESPPHTSIHPALFPARNRIIAGLADVVVVVEARRKGGALITARLANDYNREVMAVPGSIFHDTSQGCHFLIKTQQAHLIEEASDLVRLMGWDEATAAHRETNLPELSTIERHIVKLLLEATDYRMNMEAFNIHAECALPELYTALLQLEVKGIVQVQAGNYYQIIPQWLPMLKRYLL</sequence>
<dbReference type="GO" id="GO:0009294">
    <property type="term" value="P:DNA-mediated transformation"/>
    <property type="evidence" value="ECO:0007669"/>
    <property type="project" value="InterPro"/>
</dbReference>
<feature type="domain" description="Smf/DprA SLOG" evidence="2">
    <location>
        <begin position="81"/>
        <end position="290"/>
    </location>
</feature>
<dbReference type="Gene3D" id="3.40.50.450">
    <property type="match status" value="1"/>
</dbReference>
<dbReference type="InterPro" id="IPR003488">
    <property type="entry name" value="DprA"/>
</dbReference>
<dbReference type="InterPro" id="IPR010994">
    <property type="entry name" value="RuvA_2-like"/>
</dbReference>
<dbReference type="InterPro" id="IPR057666">
    <property type="entry name" value="DrpA_SLOG"/>
</dbReference>
<dbReference type="AlphaFoldDB" id="A0A846MN68"/>
<dbReference type="SUPFAM" id="SSF47781">
    <property type="entry name" value="RuvA domain 2-like"/>
    <property type="match status" value="1"/>
</dbReference>
<organism evidence="3 4">
    <name type="scientific">Thermonema lapsum</name>
    <dbReference type="NCBI Taxonomy" id="28195"/>
    <lineage>
        <taxon>Bacteria</taxon>
        <taxon>Pseudomonadati</taxon>
        <taxon>Bacteroidota</taxon>
        <taxon>Cytophagia</taxon>
        <taxon>Cytophagales</taxon>
        <taxon>Thermonemataceae</taxon>
        <taxon>Thermonema</taxon>
    </lineage>
</organism>